<dbReference type="EMBL" id="BAABJQ010000052">
    <property type="protein sequence ID" value="GAA5201683.1"/>
    <property type="molecule type" value="Genomic_DNA"/>
</dbReference>
<dbReference type="Proteomes" id="UP001501570">
    <property type="component" value="Unassembled WGS sequence"/>
</dbReference>
<name>A0ABP9SUF1_9ACTN</name>
<evidence type="ECO:0000313" key="2">
    <source>
        <dbReference type="Proteomes" id="UP001501570"/>
    </source>
</evidence>
<gene>
    <name evidence="1" type="ORF">GCM10023322_82180</name>
</gene>
<dbReference type="InterPro" id="IPR006748">
    <property type="entry name" value="NH2Glyco/OHUrea_AB-resist_kin"/>
</dbReference>
<dbReference type="RefSeq" id="WP_345639167.1">
    <property type="nucleotide sequence ID" value="NZ_BAABJQ010000052.1"/>
</dbReference>
<proteinExistence type="predicted"/>
<protein>
    <submittedName>
        <fullName evidence="1">Aminoglycoside phosphotransferase family protein</fullName>
    </submittedName>
</protein>
<evidence type="ECO:0000313" key="1">
    <source>
        <dbReference type="EMBL" id="GAA5201683.1"/>
    </source>
</evidence>
<dbReference type="InterPro" id="IPR011009">
    <property type="entry name" value="Kinase-like_dom_sf"/>
</dbReference>
<comment type="caution">
    <text evidence="1">The sequence shown here is derived from an EMBL/GenBank/DDBJ whole genome shotgun (WGS) entry which is preliminary data.</text>
</comment>
<sequence>MDEAGVDPHGQPIGIQVPRSFLEMPRWWREGSLWLEQLPDIVRSMCSRWRLSITGDPVHGSNALVIPVRRDGSRFVLRVTPPGTEVAEQASALRFWDGRGTVRLIDVDEDAGALLLERLEIAGSLLNVPAREAMVVLGAMMRRLAVTAPTDVPSTTTVVADRMITLEADWRRLGRPFDERFLRRAIEAGSRLCECDSTLAVNGDLHSAQVLRGSREPWLTVDPVLMRGDIAFDLARVLWTRVDEMRDEEDIVEHFDAAVAASRTDRDRGRDWVRFRAVDYWLWGLDAGLTEDPRRCRRLVLAFAG</sequence>
<reference evidence="2" key="1">
    <citation type="journal article" date="2019" name="Int. J. Syst. Evol. Microbiol.">
        <title>The Global Catalogue of Microorganisms (GCM) 10K type strain sequencing project: providing services to taxonomists for standard genome sequencing and annotation.</title>
        <authorList>
            <consortium name="The Broad Institute Genomics Platform"/>
            <consortium name="The Broad Institute Genome Sequencing Center for Infectious Disease"/>
            <person name="Wu L."/>
            <person name="Ma J."/>
        </authorList>
    </citation>
    <scope>NUCLEOTIDE SEQUENCE [LARGE SCALE GENOMIC DNA]</scope>
    <source>
        <strain evidence="2">JCM 18304</strain>
    </source>
</reference>
<organism evidence="1 2">
    <name type="scientific">Rugosimonospora acidiphila</name>
    <dbReference type="NCBI Taxonomy" id="556531"/>
    <lineage>
        <taxon>Bacteria</taxon>
        <taxon>Bacillati</taxon>
        <taxon>Actinomycetota</taxon>
        <taxon>Actinomycetes</taxon>
        <taxon>Micromonosporales</taxon>
        <taxon>Micromonosporaceae</taxon>
        <taxon>Rugosimonospora</taxon>
    </lineage>
</organism>
<dbReference type="Pfam" id="PF04655">
    <property type="entry name" value="APH_6_hur"/>
    <property type="match status" value="1"/>
</dbReference>
<keyword evidence="2" id="KW-1185">Reference proteome</keyword>
<dbReference type="SUPFAM" id="SSF56112">
    <property type="entry name" value="Protein kinase-like (PK-like)"/>
    <property type="match status" value="1"/>
</dbReference>
<accession>A0ABP9SUF1</accession>